<dbReference type="Gene3D" id="1.10.443.10">
    <property type="entry name" value="Intergrase catalytic core"/>
    <property type="match status" value="1"/>
</dbReference>
<sequence>MGSMNAPNNNRPKQYRSKLPAADKNGDVRPRIGGKRFTVGNTQSVSFGEMERRRDALKTLFANQCEELGIDFWANWILPFAKQIERGERVTYKVRSPSKVDDACGQGFALEDATVLSRLRRLGVEVEADDEAAITRGENQLTKTLDERITKLVTALIESERENAAFGLDESLIEKLNGHGPPPNADAETRTFHQAIKAYQQNIKKTGKRYENGKLARSPKNYLRWSRLIMEAHDDFPMWRLDRDKLDELLAYYRNRPVSPKTGKPIGYDDAKHKLDCLWSIVNWISDSERWNWSRPKGKFDRKPNRTASDRRKNATRRVSKGTYTPEQLAIIVPHLDTLGKAMLAIGVNCGMQASELGRLEINNYLTVHPETEEQNDWIIIDREKTGEYGEWILWPETAGLVRWSINRAKRIGTEILWVTEDGVPLYRESWENPETRIAKWWQAIPSKSDSHEGVVTRLSRTIDGFPRLTFKTIRKILPNMARPKHGAEVADLLNARSVDGSGTSGGRITDRYADRLYDEAKEAIQSLESNFRPFLNALAEDPATQEWAEKRIEDAH</sequence>
<dbReference type="GO" id="GO:0003677">
    <property type="term" value="F:DNA binding"/>
    <property type="evidence" value="ECO:0007669"/>
    <property type="project" value="InterPro"/>
</dbReference>
<evidence type="ECO:0000256" key="1">
    <source>
        <dbReference type="ARBA" id="ARBA00023172"/>
    </source>
</evidence>
<dbReference type="InterPro" id="IPR013762">
    <property type="entry name" value="Integrase-like_cat_sf"/>
</dbReference>
<dbReference type="SUPFAM" id="SSF56349">
    <property type="entry name" value="DNA breaking-rejoining enzymes"/>
    <property type="match status" value="1"/>
</dbReference>
<comment type="caution">
    <text evidence="3">The sequence shown here is derived from an EMBL/GenBank/DDBJ whole genome shotgun (WGS) entry which is preliminary data.</text>
</comment>
<proteinExistence type="predicted"/>
<evidence type="ECO:0000256" key="2">
    <source>
        <dbReference type="SAM" id="MobiDB-lite"/>
    </source>
</evidence>
<feature type="compositionally biased region" description="Polar residues" evidence="2">
    <location>
        <begin position="1"/>
        <end position="12"/>
    </location>
</feature>
<organism evidence="3 4">
    <name type="scientific">Thalassoglobus neptunius</name>
    <dbReference type="NCBI Taxonomy" id="1938619"/>
    <lineage>
        <taxon>Bacteria</taxon>
        <taxon>Pseudomonadati</taxon>
        <taxon>Planctomycetota</taxon>
        <taxon>Planctomycetia</taxon>
        <taxon>Planctomycetales</taxon>
        <taxon>Planctomycetaceae</taxon>
        <taxon>Thalassoglobus</taxon>
    </lineage>
</organism>
<feature type="region of interest" description="Disordered" evidence="2">
    <location>
        <begin position="1"/>
        <end position="35"/>
    </location>
</feature>
<dbReference type="InterPro" id="IPR011010">
    <property type="entry name" value="DNA_brk_join_enz"/>
</dbReference>
<dbReference type="GO" id="GO:0006310">
    <property type="term" value="P:DNA recombination"/>
    <property type="evidence" value="ECO:0007669"/>
    <property type="project" value="UniProtKB-KW"/>
</dbReference>
<gene>
    <name evidence="3" type="ORF">KOR42_46850</name>
</gene>
<dbReference type="Proteomes" id="UP000317243">
    <property type="component" value="Unassembled WGS sequence"/>
</dbReference>
<dbReference type="AlphaFoldDB" id="A0A5C5VXC6"/>
<feature type="region of interest" description="Disordered" evidence="2">
    <location>
        <begin position="296"/>
        <end position="320"/>
    </location>
</feature>
<feature type="compositionally biased region" description="Basic and acidic residues" evidence="2">
    <location>
        <begin position="296"/>
        <end position="313"/>
    </location>
</feature>
<keyword evidence="1" id="KW-0233">DNA recombination</keyword>
<name>A0A5C5VXC6_9PLAN</name>
<evidence type="ECO:0000313" key="3">
    <source>
        <dbReference type="EMBL" id="TWT42635.1"/>
    </source>
</evidence>
<protein>
    <recommendedName>
        <fullName evidence="5">Core-binding (CB) domain-containing protein</fullName>
    </recommendedName>
</protein>
<keyword evidence="4" id="KW-1185">Reference proteome</keyword>
<dbReference type="EMBL" id="SIHI01000039">
    <property type="protein sequence ID" value="TWT42635.1"/>
    <property type="molecule type" value="Genomic_DNA"/>
</dbReference>
<dbReference type="GO" id="GO:0015074">
    <property type="term" value="P:DNA integration"/>
    <property type="evidence" value="ECO:0007669"/>
    <property type="project" value="InterPro"/>
</dbReference>
<accession>A0A5C5VXC6</accession>
<evidence type="ECO:0008006" key="5">
    <source>
        <dbReference type="Google" id="ProtNLM"/>
    </source>
</evidence>
<evidence type="ECO:0000313" key="4">
    <source>
        <dbReference type="Proteomes" id="UP000317243"/>
    </source>
</evidence>
<reference evidence="3 4" key="1">
    <citation type="submission" date="2019-02" db="EMBL/GenBank/DDBJ databases">
        <title>Deep-cultivation of Planctomycetes and their phenomic and genomic characterization uncovers novel biology.</title>
        <authorList>
            <person name="Wiegand S."/>
            <person name="Jogler M."/>
            <person name="Boedeker C."/>
            <person name="Pinto D."/>
            <person name="Vollmers J."/>
            <person name="Rivas-Marin E."/>
            <person name="Kohn T."/>
            <person name="Peeters S.H."/>
            <person name="Heuer A."/>
            <person name="Rast P."/>
            <person name="Oberbeckmann S."/>
            <person name="Bunk B."/>
            <person name="Jeske O."/>
            <person name="Meyerdierks A."/>
            <person name="Storesund J.E."/>
            <person name="Kallscheuer N."/>
            <person name="Luecker S."/>
            <person name="Lage O.M."/>
            <person name="Pohl T."/>
            <person name="Merkel B.J."/>
            <person name="Hornburger P."/>
            <person name="Mueller R.-W."/>
            <person name="Bruemmer F."/>
            <person name="Labrenz M."/>
            <person name="Spormann A.M."/>
            <person name="Op Den Camp H."/>
            <person name="Overmann J."/>
            <person name="Amann R."/>
            <person name="Jetten M.S.M."/>
            <person name="Mascher T."/>
            <person name="Medema M.H."/>
            <person name="Devos D.P."/>
            <person name="Kaster A.-K."/>
            <person name="Ovreas L."/>
            <person name="Rohde M."/>
            <person name="Galperin M.Y."/>
            <person name="Jogler C."/>
        </authorList>
    </citation>
    <scope>NUCLEOTIDE SEQUENCE [LARGE SCALE GENOMIC DNA]</scope>
    <source>
        <strain evidence="3 4">KOR42</strain>
    </source>
</reference>